<protein>
    <submittedName>
        <fullName evidence="2">Uncharacterized protein</fullName>
    </submittedName>
</protein>
<dbReference type="EMBL" id="JAFIQS010000011">
    <property type="protein sequence ID" value="KAG5164500.1"/>
    <property type="molecule type" value="Genomic_DNA"/>
</dbReference>
<comment type="caution">
    <text evidence="2">The sequence shown here is derived from an EMBL/GenBank/DDBJ whole genome shotgun (WGS) entry which is preliminary data.</text>
</comment>
<dbReference type="AlphaFoldDB" id="A0A8H7XMW6"/>
<evidence type="ECO:0000313" key="2">
    <source>
        <dbReference type="EMBL" id="KAG5164500.1"/>
    </source>
</evidence>
<reference evidence="2" key="1">
    <citation type="submission" date="2021-02" db="EMBL/GenBank/DDBJ databases">
        <title>Psilocybe cubensis genome.</title>
        <authorList>
            <person name="Mckernan K.J."/>
            <person name="Crawford S."/>
            <person name="Trippe A."/>
            <person name="Kane L.T."/>
            <person name="Mclaughlin S."/>
        </authorList>
    </citation>
    <scope>NUCLEOTIDE SEQUENCE [LARGE SCALE GENOMIC DNA]</scope>
    <source>
        <strain evidence="2">MGC-MH-2018</strain>
    </source>
</reference>
<feature type="compositionally biased region" description="Basic and acidic residues" evidence="1">
    <location>
        <begin position="1"/>
        <end position="15"/>
    </location>
</feature>
<feature type="region of interest" description="Disordered" evidence="1">
    <location>
        <begin position="1"/>
        <end position="29"/>
    </location>
</feature>
<evidence type="ECO:0000256" key="1">
    <source>
        <dbReference type="SAM" id="MobiDB-lite"/>
    </source>
</evidence>
<organism evidence="2">
    <name type="scientific">Psilocybe cubensis</name>
    <name type="common">Psychedelic mushroom</name>
    <name type="synonym">Stropharia cubensis</name>
    <dbReference type="NCBI Taxonomy" id="181762"/>
    <lineage>
        <taxon>Eukaryota</taxon>
        <taxon>Fungi</taxon>
        <taxon>Dikarya</taxon>
        <taxon>Basidiomycota</taxon>
        <taxon>Agaricomycotina</taxon>
        <taxon>Agaricomycetes</taxon>
        <taxon>Agaricomycetidae</taxon>
        <taxon>Agaricales</taxon>
        <taxon>Agaricineae</taxon>
        <taxon>Strophariaceae</taxon>
        <taxon>Psilocybe</taxon>
    </lineage>
</organism>
<gene>
    <name evidence="2" type="ORF">JR316_010135</name>
</gene>
<accession>A0A8H7XMW6</accession>
<name>A0A8H7XMW6_PSICU</name>
<sequence>MSQTDLPRRPQAEKKVRIRPPSVSVRSAEFKNPPEGWSILASPPLASRKVPYRVLGFPLRWSDCIRFAERNKISVGESYLEKIPNAMTEMALYLNKYKCELVATPMGNWPEVPVIMVADNSSKKQLKLAEDVKRIYFVQTYLGVPNPPFWLFNSGRRDNQQLEKWYEEDYIKIKERYHKDDKTAHESQKNENSEQAPGGAHSHILTASQGEDDKAE</sequence>
<feature type="region of interest" description="Disordered" evidence="1">
    <location>
        <begin position="177"/>
        <end position="216"/>
    </location>
</feature>
<proteinExistence type="predicted"/>
<feature type="compositionally biased region" description="Basic and acidic residues" evidence="1">
    <location>
        <begin position="177"/>
        <end position="192"/>
    </location>
</feature>
<dbReference type="OrthoDB" id="10652459at2759"/>